<dbReference type="Proteomes" id="UP000320085">
    <property type="component" value="Unassembled WGS sequence"/>
</dbReference>
<name>A0A543PPV3_9MICO</name>
<evidence type="ECO:0000313" key="3">
    <source>
        <dbReference type="Proteomes" id="UP000320085"/>
    </source>
</evidence>
<proteinExistence type="predicted"/>
<gene>
    <name evidence="2" type="ORF">FHX52_2820</name>
</gene>
<dbReference type="RefSeq" id="WP_185747289.1">
    <property type="nucleotide sequence ID" value="NZ_BAAAQC010000004.1"/>
</dbReference>
<protein>
    <submittedName>
        <fullName evidence="2">Uncharacterized protein DUF732</fullName>
    </submittedName>
</protein>
<reference evidence="2 3" key="1">
    <citation type="submission" date="2019-06" db="EMBL/GenBank/DDBJ databases">
        <title>Sequencing the genomes of 1000 actinobacteria strains.</title>
        <authorList>
            <person name="Klenk H.-P."/>
        </authorList>
    </citation>
    <scope>NUCLEOTIDE SEQUENCE [LARGE SCALE GENOMIC DNA]</scope>
    <source>
        <strain evidence="2 3">DSM 21776</strain>
    </source>
</reference>
<dbReference type="AlphaFoldDB" id="A0A543PPV3"/>
<dbReference type="EMBL" id="VFQF01000002">
    <property type="protein sequence ID" value="TQN46114.1"/>
    <property type="molecule type" value="Genomic_DNA"/>
</dbReference>
<evidence type="ECO:0000256" key="1">
    <source>
        <dbReference type="SAM" id="MobiDB-lite"/>
    </source>
</evidence>
<feature type="compositionally biased region" description="Basic and acidic residues" evidence="1">
    <location>
        <begin position="14"/>
        <end position="24"/>
    </location>
</feature>
<sequence length="161" mass="16730">MRPTTTVPYAVRPSHAEPHPPRADAPLRHAGRRAAAGAAVLLAVISLGACSSDDPTLGDLPTDVASARPTISADEAKFVLAAEKLGATVTGATVDDDIQTGTTTCWVLRTGGVTLDEVAVDEDDKPLPNTGDALRTKQLMAAGIQTFCPDHDDQIALLKLP</sequence>
<evidence type="ECO:0000313" key="2">
    <source>
        <dbReference type="EMBL" id="TQN46114.1"/>
    </source>
</evidence>
<organism evidence="2 3">
    <name type="scientific">Humibacillus xanthopallidus</name>
    <dbReference type="NCBI Taxonomy" id="412689"/>
    <lineage>
        <taxon>Bacteria</taxon>
        <taxon>Bacillati</taxon>
        <taxon>Actinomycetota</taxon>
        <taxon>Actinomycetes</taxon>
        <taxon>Micrococcales</taxon>
        <taxon>Intrasporangiaceae</taxon>
        <taxon>Humibacillus</taxon>
    </lineage>
</organism>
<feature type="region of interest" description="Disordered" evidence="1">
    <location>
        <begin position="1"/>
        <end position="24"/>
    </location>
</feature>
<accession>A0A543PPV3</accession>
<comment type="caution">
    <text evidence="2">The sequence shown here is derived from an EMBL/GenBank/DDBJ whole genome shotgun (WGS) entry which is preliminary data.</text>
</comment>